<name>D9SCL7_GALCS</name>
<dbReference type="AlphaFoldDB" id="D9SCL7"/>
<accession>D9SCL7</accession>
<sequence length="648" mass="70879">MKHKSNQQNRKPIALPDGLLRQDDGVFVDVSQCPSASEFANVVNSLFTDGARFEGLDYSIFSGLLYDFDRTLVGCGNLNKLRLANEVVDFSSDRRALYKAVKLDADNRHAVYFFEPVEIETVVEEPVYGEEAGVQVITSMARKKVRQATRLDLDEFITDMWLKGVRYGLDVETVNDVIVRGKTVRMEIAAQLDAIAGADAEIEEACDALHRDNSPKLLLNGKADLRKFQDRFPQIAQGARLLKKKNRVLGCHGYTVSGELIPVDLPQDAIDLSALAGTGTRVEIQDGCEYIVASQDGFLSLSLETNHIAVTESIENKAGVSLKTTGDLLLAGNEFIEHGEVQEGRVVEGKNMTFHSDVYGDVISQGGFILLEANLSGGSAKSYGGDVTSSGRAFNSVIEACSGQVNLHYAESCLIVGESVVIDRAVNCEIVAKELQIGTAEGCNIAGLNIQINSSGARRGKETLIFILVPDLSVLEAQIQQMNSEIEGCNKIVAAKEAELVQLKSDAEFAKYLALATSIRQGKIQLNAVQQDGWQKMTARFAGQMGTGSRLTAEKREQVARAQVFIREQAHLLAAREKLCENIGCEITAVAGDTRVQSRIATLASFQQAKPSEIRARLREQDIKFQSVFSNDSGAFKWNFHDRVAFPT</sequence>
<dbReference type="EMBL" id="CP002159">
    <property type="protein sequence ID" value="ADL56598.1"/>
    <property type="molecule type" value="Genomic_DNA"/>
</dbReference>
<keyword evidence="4" id="KW-1185">Reference proteome</keyword>
<keyword evidence="1" id="KW-0175">Coiled coil</keyword>
<dbReference type="Proteomes" id="UP000001235">
    <property type="component" value="Chromosome"/>
</dbReference>
<evidence type="ECO:0000256" key="1">
    <source>
        <dbReference type="SAM" id="Coils"/>
    </source>
</evidence>
<dbReference type="Pfam" id="PF20250">
    <property type="entry name" value="FapA_N"/>
    <property type="match status" value="1"/>
</dbReference>
<feature type="domain" description="Flagellar Assembly Protein A N-terminal region" evidence="2">
    <location>
        <begin position="145"/>
        <end position="301"/>
    </location>
</feature>
<evidence type="ECO:0000313" key="4">
    <source>
        <dbReference type="Proteomes" id="UP000001235"/>
    </source>
</evidence>
<dbReference type="InterPro" id="IPR046866">
    <property type="entry name" value="FapA_N"/>
</dbReference>
<feature type="coiled-coil region" evidence="1">
    <location>
        <begin position="472"/>
        <end position="499"/>
    </location>
</feature>
<gene>
    <name evidence="3" type="ordered locus">Galf_2601</name>
</gene>
<proteinExistence type="predicted"/>
<dbReference type="eggNOG" id="COG1315">
    <property type="taxonomic scope" value="Bacteria"/>
</dbReference>
<evidence type="ECO:0000313" key="3">
    <source>
        <dbReference type="EMBL" id="ADL56598.1"/>
    </source>
</evidence>
<dbReference type="RefSeq" id="WP_013294518.1">
    <property type="nucleotide sequence ID" value="NC_014394.1"/>
</dbReference>
<organism evidence="3 4">
    <name type="scientific">Gallionella capsiferriformans (strain ES-2)</name>
    <name type="common">Gallionella ferruginea capsiferriformans (strain ES-2)</name>
    <dbReference type="NCBI Taxonomy" id="395494"/>
    <lineage>
        <taxon>Bacteria</taxon>
        <taxon>Pseudomonadati</taxon>
        <taxon>Pseudomonadota</taxon>
        <taxon>Betaproteobacteria</taxon>
        <taxon>Nitrosomonadales</taxon>
        <taxon>Gallionellaceae</taxon>
        <taxon>Gallionella</taxon>
    </lineage>
</organism>
<evidence type="ECO:0000259" key="2">
    <source>
        <dbReference type="Pfam" id="PF20250"/>
    </source>
</evidence>
<protein>
    <recommendedName>
        <fullName evidence="2">Flagellar Assembly Protein A N-terminal region domain-containing protein</fullName>
    </recommendedName>
</protein>
<dbReference type="STRING" id="395494.Galf_2601"/>
<reference evidence="3 4" key="1">
    <citation type="submission" date="2010-08" db="EMBL/GenBank/DDBJ databases">
        <title>Complete sequence of Gallionella capsiferriformans ES-2.</title>
        <authorList>
            <consortium name="US DOE Joint Genome Institute"/>
            <person name="Lucas S."/>
            <person name="Copeland A."/>
            <person name="Lapidus A."/>
            <person name="Cheng J.-F."/>
            <person name="Bruce D."/>
            <person name="Goodwin L."/>
            <person name="Pitluck S."/>
            <person name="Chertkov O."/>
            <person name="Davenport K.W."/>
            <person name="Detter J.C."/>
            <person name="Han C."/>
            <person name="Tapia R."/>
            <person name="Land M."/>
            <person name="Hauser L."/>
            <person name="Chang Y.-J."/>
            <person name="Jeffries C."/>
            <person name="Kyrpides N."/>
            <person name="Ivanova N."/>
            <person name="Mikhailova N."/>
            <person name="Shelobolina E.S."/>
            <person name="Picardal F."/>
            <person name="Roden E."/>
            <person name="Emerson D."/>
            <person name="Woyke T."/>
        </authorList>
    </citation>
    <scope>NUCLEOTIDE SEQUENCE [LARGE SCALE GENOMIC DNA]</scope>
    <source>
        <strain evidence="3 4">ES-2</strain>
    </source>
</reference>
<dbReference type="KEGG" id="gca:Galf_2601"/>
<dbReference type="HOGENOM" id="CLU_424947_0_0_4"/>